<dbReference type="GO" id="GO:0031177">
    <property type="term" value="F:phosphopantetheine binding"/>
    <property type="evidence" value="ECO:0007669"/>
    <property type="project" value="InterPro"/>
</dbReference>
<dbReference type="Gene3D" id="3.40.47.10">
    <property type="match status" value="1"/>
</dbReference>
<dbReference type="SMART" id="SM00822">
    <property type="entry name" value="PKS_KR"/>
    <property type="match status" value="1"/>
</dbReference>
<dbReference type="InterPro" id="IPR014031">
    <property type="entry name" value="Ketoacyl_synth_C"/>
</dbReference>
<dbReference type="InterPro" id="IPR036736">
    <property type="entry name" value="ACP-like_sf"/>
</dbReference>
<dbReference type="PANTHER" id="PTHR43775">
    <property type="entry name" value="FATTY ACID SYNTHASE"/>
    <property type="match status" value="1"/>
</dbReference>
<organism evidence="8 9">
    <name type="scientific">Winslowiella arboricola</name>
    <dbReference type="NCBI Taxonomy" id="2978220"/>
    <lineage>
        <taxon>Bacteria</taxon>
        <taxon>Pseudomonadati</taxon>
        <taxon>Pseudomonadota</taxon>
        <taxon>Gammaproteobacteria</taxon>
        <taxon>Enterobacterales</taxon>
        <taxon>Erwiniaceae</taxon>
        <taxon>Winslowiella</taxon>
    </lineage>
</organism>
<evidence type="ECO:0000313" key="9">
    <source>
        <dbReference type="Proteomes" id="UP001064262"/>
    </source>
</evidence>
<dbReference type="GO" id="GO:0004312">
    <property type="term" value="F:fatty acid synthase activity"/>
    <property type="evidence" value="ECO:0007669"/>
    <property type="project" value="TreeGrafter"/>
</dbReference>
<dbReference type="CDD" id="cd05274">
    <property type="entry name" value="KR_FAS_SDR_x"/>
    <property type="match status" value="1"/>
</dbReference>
<evidence type="ECO:0000259" key="7">
    <source>
        <dbReference type="PROSITE" id="PS52004"/>
    </source>
</evidence>
<dbReference type="InterPro" id="IPR014030">
    <property type="entry name" value="Ketoacyl_synth_N"/>
</dbReference>
<dbReference type="GO" id="GO:0071770">
    <property type="term" value="P:DIM/DIP cell wall layer assembly"/>
    <property type="evidence" value="ECO:0007669"/>
    <property type="project" value="TreeGrafter"/>
</dbReference>
<dbReference type="Pfam" id="PF08659">
    <property type="entry name" value="KR"/>
    <property type="match status" value="1"/>
</dbReference>
<dbReference type="Gene3D" id="1.10.1200.10">
    <property type="entry name" value="ACP-like"/>
    <property type="match status" value="1"/>
</dbReference>
<dbReference type="InterPro" id="IPR050091">
    <property type="entry name" value="PKS_NRPS_Biosynth_Enz"/>
</dbReference>
<dbReference type="Pfam" id="PF00550">
    <property type="entry name" value="PP-binding"/>
    <property type="match status" value="1"/>
</dbReference>
<dbReference type="SUPFAM" id="SSF52777">
    <property type="entry name" value="CoA-dependent acyltransferases"/>
    <property type="match status" value="2"/>
</dbReference>
<dbReference type="Gene3D" id="3.30.559.30">
    <property type="entry name" value="Nonribosomal peptide synthetase, condensation domain"/>
    <property type="match status" value="1"/>
</dbReference>
<dbReference type="GO" id="GO:0009403">
    <property type="term" value="P:toxin biosynthetic process"/>
    <property type="evidence" value="ECO:0007669"/>
    <property type="project" value="UniProtKB-ARBA"/>
</dbReference>
<dbReference type="InterPro" id="IPR016039">
    <property type="entry name" value="Thiolase-like"/>
</dbReference>
<keyword evidence="2" id="KW-0596">Phosphopantetheine</keyword>
<dbReference type="Proteomes" id="UP001064262">
    <property type="component" value="Unassembled WGS sequence"/>
</dbReference>
<dbReference type="Pfam" id="PF16197">
    <property type="entry name" value="KAsynt_C_assoc"/>
    <property type="match status" value="1"/>
</dbReference>
<sequence>MNPLDSEQFTRQYGDTLPIAIIGAGCRFPRAASVFEFWRRIADGEELTSRFDAEALQRAGVDAALLQRADYVPAAAVVEDADRFEWGFFGYSRQEAESIDPQQRLFLMCAWEALEMAGYPPATLSARTGVIGSTRMSTYQLAQRQDAQQIVSPQVFQKLMGNDKDYLATRVAYKLGLRGPAYTVQTACSSSLIATHLACEAIASGDAEMMLAGGASLSFPQQAGYFYREGMIFSADGHCRPFDADANGTLVGNGVAVVLLKRLDRALEAGDPILSVIRGTAINNDGNDKAGFTAPSLSGQRDVIRDALAMADVAADTIGLVEAHGTATPLGDPLEISALTEAWSPWTPQPQQAAIGSLKSNVGHLDTAAGIASLLKAGLATWQRQIPPSINFSRPNPAINFAGSPFYVPQQLQPWLPGDTPLRAAVSSFGIGGSNAHAILEAPPLTTVPDDSGQPLQLLLSARSLHGLRALAQQHLLRLSDREAGFDAHAYGATSFYHRTLFSHRLLLSASDIDGWIGLLLDITEQDLHLQAAESGISTAVFSNGTEIAGTLLNQLVQATPAWSGLIMPPARRALLPVTPFDGERCWQETQNAAPQPADSWQALCQRAQQTASERGAELDLALLDEEDRCIDALHQHYVSQMLQQMQLLQQPQQFLNVTQLMQAASIPARYSDLMQRLLRDLVACGALQQRQQDGELWYGELRPASVDAEDWLERMRAAGYQHLAQLIARTGPQLGAMLRGDIDPVSVVFPAASTTDVEHMYQEQPWSRYFNQIAAQAMAALAQHSAQPLAILEIGGGTGGTTQDLLRALPDGKCEHYSFTDLGTLFLQRARDKFAAYPFIDYLPFDMEQPASQQGLPRQQYDAIVAANVLHNAADLRQMLRNLASVLKPGGVLLMREITAPKKLFDFVFGALVPPIGDTALRHGELFASQQDWQSALHDAGFVQCTACPAAYQPAAALGEQIIMARVADETTALPAAAARQITLAASSSDQALLDAAYQALSADTPCRLSQVVWHCDPQGASDPLTITLSLQQQQLEAFIGETPLFSARFAPARVAGVEASPRTGWLPQPWRQHGALYHWQWHPVALPQPDAACRWQPLTITNDPAAQPALFNQLQQLLASGDDLLLTAGGMLHHTGDQHAASWLPGLLAVARHEYPRSRIALIDTQGLTAPLDQLLCQRLLACEADQLRWQDSSWHSPRLTRTTLSTATVSREGCHLLTGGLSPLGLALAGQLADQGASKLIFFARRAPHPHQLAQLDTLRQRGIEVVIDSAVDMADETSLNQALERLMEQQLPIATLWHLAGVVNDAPLAQLSWSTLQQTLATRLRSAQLLDRWQSRLQPAQTVYFSSAATLFGPQGQAAHAAACGALENLARQRCARGEDTLAVAWGYWQITESAAPQLAERIAAGGMAALNTDTALRLLQAARAAIQPVVAAMDVDWQILAASQPDTGDRWRFAPFLTSVAAATQTSTPEQPQEALQLEHYLRETLARQLNCPPELISADSNLVQLGLDSLLFLDLNETLGRDLGVKLNAENVFRAASVKELIAALQQEMVQQPESVSLLRQALDELEATQPGWLDPRGDIARQAPASTALPLTPLQRLRWQQHPHSPRLLYVEYDKPHDFPLEAFEQGWQRLLTRHPMLRAAITAEGNIAVAQQIPALTMQRHPWRELTPDALLERQLALRETLSQHQFDLQQPPQIVLAVSDSAQGYRLHLVLNTLLVDIESFRVLLRELDSAIHHPDTPLPQLAFSPQDYHHSLLALAQTQAAHYPQARLPASPALPWQTRTTPAEFAIWRAALPAEQWLPLKQAAEQQGISGTDLLLAAWGLVLRDWSATDAFTLRLDFTDRLPLHPHASQLIADATTVAPVPLDLRAASSFAALAQQVAQQRQQHLARHLPGGAVESSWQQSLPVAFTSLLGVRQAYSIAETSDPLLGMPAYEYAAQPLTPLHLQALEEESALLFNIDLQRGVLPEELGEIALMTLHQLLETLSAVTEAWQAPLNELLPVDTQVVALAQQASGEAP</sequence>
<dbReference type="CDD" id="cd02440">
    <property type="entry name" value="AdoMet_MTases"/>
    <property type="match status" value="1"/>
</dbReference>
<dbReference type="SMART" id="SM00825">
    <property type="entry name" value="PKS_KS"/>
    <property type="match status" value="1"/>
</dbReference>
<evidence type="ECO:0000256" key="4">
    <source>
        <dbReference type="ARBA" id="ARBA00022679"/>
    </source>
</evidence>
<dbReference type="InterPro" id="IPR032821">
    <property type="entry name" value="PKS_assoc"/>
</dbReference>
<dbReference type="SUPFAM" id="SSF51735">
    <property type="entry name" value="NAD(P)-binding Rossmann-fold domains"/>
    <property type="match status" value="2"/>
</dbReference>
<name>A0A9J6Q069_9GAMM</name>
<keyword evidence="4" id="KW-0808">Transferase</keyword>
<comment type="similarity">
    <text evidence="1">Belongs to the short-chain dehydrogenases/reductases (SDR) family.</text>
</comment>
<keyword evidence="9" id="KW-1185">Reference proteome</keyword>
<evidence type="ECO:0000256" key="1">
    <source>
        <dbReference type="ARBA" id="ARBA00006484"/>
    </source>
</evidence>
<dbReference type="InterPro" id="IPR001242">
    <property type="entry name" value="Condensation_dom"/>
</dbReference>
<dbReference type="Gene3D" id="1.10.1240.100">
    <property type="match status" value="1"/>
</dbReference>
<evidence type="ECO:0000256" key="2">
    <source>
        <dbReference type="ARBA" id="ARBA00022450"/>
    </source>
</evidence>
<dbReference type="PROSITE" id="PS52004">
    <property type="entry name" value="KS3_2"/>
    <property type="match status" value="1"/>
</dbReference>
<evidence type="ECO:0000256" key="3">
    <source>
        <dbReference type="ARBA" id="ARBA00022553"/>
    </source>
</evidence>
<dbReference type="SUPFAM" id="SSF53901">
    <property type="entry name" value="Thiolase-like"/>
    <property type="match status" value="1"/>
</dbReference>
<protein>
    <submittedName>
        <fullName evidence="8">SDR family NAD(P)-dependent oxidoreductase</fullName>
    </submittedName>
</protein>
<dbReference type="Pfam" id="PF02801">
    <property type="entry name" value="Ketoacyl-synt_C"/>
    <property type="match status" value="1"/>
</dbReference>
<proteinExistence type="inferred from homology"/>
<dbReference type="SUPFAM" id="SSF47336">
    <property type="entry name" value="ACP-like"/>
    <property type="match status" value="1"/>
</dbReference>
<dbReference type="InterPro" id="IPR036291">
    <property type="entry name" value="NAD(P)-bd_dom_sf"/>
</dbReference>
<dbReference type="InterPro" id="IPR009081">
    <property type="entry name" value="PP-bd_ACP"/>
</dbReference>
<dbReference type="InterPro" id="IPR020806">
    <property type="entry name" value="PKS_PP-bd"/>
</dbReference>
<dbReference type="RefSeq" id="WP_267144744.1">
    <property type="nucleotide sequence ID" value="NZ_JAODIL010000082.1"/>
</dbReference>
<reference evidence="8" key="1">
    <citation type="submission" date="2022-09" db="EMBL/GenBank/DDBJ databases">
        <title>Winslowiella arboricola sp. nov., isolated from bleeding cankers on broadleaf hosts.</title>
        <authorList>
            <person name="Brady C."/>
            <person name="Kaur S."/>
            <person name="Crampton B."/>
            <person name="Maddock D."/>
            <person name="Arnold D."/>
            <person name="Denman S."/>
        </authorList>
    </citation>
    <scope>NUCLEOTIDE SEQUENCE</scope>
    <source>
        <strain evidence="8">BAC 15a-03b</strain>
    </source>
</reference>
<dbReference type="EMBL" id="JAODIM010000043">
    <property type="protein sequence ID" value="MCU5779647.1"/>
    <property type="molecule type" value="Genomic_DNA"/>
</dbReference>
<dbReference type="CDD" id="cd00833">
    <property type="entry name" value="PKS"/>
    <property type="match status" value="1"/>
</dbReference>
<dbReference type="Gene3D" id="3.30.559.10">
    <property type="entry name" value="Chloramphenicol acetyltransferase-like domain"/>
    <property type="match status" value="1"/>
</dbReference>
<dbReference type="GO" id="GO:0005737">
    <property type="term" value="C:cytoplasm"/>
    <property type="evidence" value="ECO:0007669"/>
    <property type="project" value="TreeGrafter"/>
</dbReference>
<dbReference type="InterPro" id="IPR013217">
    <property type="entry name" value="Methyltransf_12"/>
</dbReference>
<dbReference type="Pfam" id="PF00668">
    <property type="entry name" value="Condensation"/>
    <property type="match status" value="1"/>
</dbReference>
<evidence type="ECO:0000313" key="8">
    <source>
        <dbReference type="EMBL" id="MCU5779647.1"/>
    </source>
</evidence>
<dbReference type="GO" id="GO:0005886">
    <property type="term" value="C:plasma membrane"/>
    <property type="evidence" value="ECO:0007669"/>
    <property type="project" value="TreeGrafter"/>
</dbReference>
<dbReference type="Pfam" id="PF08242">
    <property type="entry name" value="Methyltransf_12"/>
    <property type="match status" value="1"/>
</dbReference>
<feature type="domain" description="Ketosynthase family 3 (KS3)" evidence="7">
    <location>
        <begin position="16"/>
        <end position="442"/>
    </location>
</feature>
<dbReference type="Gene3D" id="3.40.50.720">
    <property type="entry name" value="NAD(P)-binding Rossmann-like Domain"/>
    <property type="match status" value="1"/>
</dbReference>
<dbReference type="SUPFAM" id="SSF53335">
    <property type="entry name" value="S-adenosyl-L-methionine-dependent methyltransferases"/>
    <property type="match status" value="1"/>
</dbReference>
<feature type="domain" description="Carrier" evidence="6">
    <location>
        <begin position="1478"/>
        <end position="1555"/>
    </location>
</feature>
<dbReference type="InterPro" id="IPR020841">
    <property type="entry name" value="PKS_Beta-ketoAc_synthase_dom"/>
</dbReference>
<evidence type="ECO:0000259" key="6">
    <source>
        <dbReference type="PROSITE" id="PS50075"/>
    </source>
</evidence>
<keyword evidence="5" id="KW-0511">Multifunctional enzyme</keyword>
<dbReference type="PROSITE" id="PS50075">
    <property type="entry name" value="CARRIER"/>
    <property type="match status" value="1"/>
</dbReference>
<comment type="caution">
    <text evidence="8">The sequence shown here is derived from an EMBL/GenBank/DDBJ whole genome shotgun (WGS) entry which is preliminary data.</text>
</comment>
<dbReference type="SMART" id="SM00823">
    <property type="entry name" value="PKS_PP"/>
    <property type="match status" value="1"/>
</dbReference>
<dbReference type="InterPro" id="IPR029063">
    <property type="entry name" value="SAM-dependent_MTases_sf"/>
</dbReference>
<evidence type="ECO:0000256" key="5">
    <source>
        <dbReference type="ARBA" id="ARBA00023268"/>
    </source>
</evidence>
<dbReference type="InterPro" id="IPR023213">
    <property type="entry name" value="CAT-like_dom_sf"/>
</dbReference>
<dbReference type="PANTHER" id="PTHR43775:SF37">
    <property type="entry name" value="SI:DKEY-61P9.11"/>
    <property type="match status" value="1"/>
</dbReference>
<dbReference type="GO" id="GO:0006633">
    <property type="term" value="P:fatty acid biosynthetic process"/>
    <property type="evidence" value="ECO:0007669"/>
    <property type="project" value="TreeGrafter"/>
</dbReference>
<keyword evidence="3" id="KW-0597">Phosphoprotein</keyword>
<dbReference type="Pfam" id="PF00109">
    <property type="entry name" value="ketoacyl-synt"/>
    <property type="match status" value="1"/>
</dbReference>
<accession>A0A9J6Q069</accession>
<gene>
    <name evidence="8" type="ORF">N5923_19350</name>
</gene>
<dbReference type="InterPro" id="IPR057326">
    <property type="entry name" value="KR_dom"/>
</dbReference>
<dbReference type="InterPro" id="IPR013968">
    <property type="entry name" value="PKS_KR"/>
</dbReference>
<dbReference type="Gene3D" id="3.40.50.150">
    <property type="entry name" value="Vaccinia Virus protein VP39"/>
    <property type="match status" value="1"/>
</dbReference>